<evidence type="ECO:0000256" key="2">
    <source>
        <dbReference type="SAM" id="SignalP"/>
    </source>
</evidence>
<comment type="caution">
    <text evidence="4">The sequence shown here is derived from an EMBL/GenBank/DDBJ whole genome shotgun (WGS) entry which is preliminary data.</text>
</comment>
<reference evidence="4 5" key="1">
    <citation type="submission" date="2017-03" db="EMBL/GenBank/DDBJ databases">
        <title>Genomes of endolithic fungi from Antarctica.</title>
        <authorList>
            <person name="Coleine C."/>
            <person name="Masonjones S."/>
            <person name="Stajich J.E."/>
        </authorList>
    </citation>
    <scope>NUCLEOTIDE SEQUENCE [LARGE SCALE GENOMIC DNA]</scope>
    <source>
        <strain evidence="4 5">CCFEE 6315</strain>
    </source>
</reference>
<dbReference type="Proteomes" id="UP000308549">
    <property type="component" value="Unassembled WGS sequence"/>
</dbReference>
<name>A0A4U0TJB3_9PEZI</name>
<dbReference type="EMBL" id="NAJL01000095">
    <property type="protein sequence ID" value="TKA21884.1"/>
    <property type="molecule type" value="Genomic_DNA"/>
</dbReference>
<evidence type="ECO:0000313" key="4">
    <source>
        <dbReference type="EMBL" id="TKA21884.1"/>
    </source>
</evidence>
<evidence type="ECO:0000259" key="3">
    <source>
        <dbReference type="Pfam" id="PF14040"/>
    </source>
</evidence>
<feature type="region of interest" description="Disordered" evidence="1">
    <location>
        <begin position="60"/>
        <end position="93"/>
    </location>
</feature>
<protein>
    <recommendedName>
        <fullName evidence="3">Deoxyribonuclease NucA/NucB domain-containing protein</fullName>
    </recommendedName>
</protein>
<keyword evidence="2" id="KW-0732">Signal</keyword>
<feature type="domain" description="Deoxyribonuclease NucA/NucB" evidence="3">
    <location>
        <begin position="45"/>
        <end position="143"/>
    </location>
</feature>
<gene>
    <name evidence="4" type="ORF">B0A50_08620</name>
</gene>
<evidence type="ECO:0000313" key="5">
    <source>
        <dbReference type="Proteomes" id="UP000308549"/>
    </source>
</evidence>
<dbReference type="InterPro" id="IPR029476">
    <property type="entry name" value="DNase_NucA_NucB"/>
</dbReference>
<feature type="chain" id="PRO_5020328933" description="Deoxyribonuclease NucA/NucB domain-containing protein" evidence="2">
    <location>
        <begin position="27"/>
        <end position="264"/>
    </location>
</feature>
<organism evidence="4 5">
    <name type="scientific">Salinomyces thailandicus</name>
    <dbReference type="NCBI Taxonomy" id="706561"/>
    <lineage>
        <taxon>Eukaryota</taxon>
        <taxon>Fungi</taxon>
        <taxon>Dikarya</taxon>
        <taxon>Ascomycota</taxon>
        <taxon>Pezizomycotina</taxon>
        <taxon>Dothideomycetes</taxon>
        <taxon>Dothideomycetidae</taxon>
        <taxon>Mycosphaerellales</taxon>
        <taxon>Teratosphaeriaceae</taxon>
        <taxon>Salinomyces</taxon>
    </lineage>
</organism>
<feature type="signal peptide" evidence="2">
    <location>
        <begin position="1"/>
        <end position="26"/>
    </location>
</feature>
<dbReference type="AlphaFoldDB" id="A0A4U0TJB3"/>
<sequence>MPSKIFCATILFGFAFIAWNTSPVMASPPDVTFLCNRMPEVCTNMCWAVRCANPTFPQTLNWDDPDDDTRKERRKSAGCQKGNKCNKGKSGVGNRGAGYRDCDEYPFASTSDSTYPNGHQVSRCVPRGQNGAQGNALKQAYGRFRDEGYTSHSLKINFGNPGSSGVNYCLNEACRNDGYEVQDKQLKRRDEDPSFRFYTTMSGIVLGSIDEDTLASNYTRMVDGFETLPNELESWFEEVDGEQVKMVNDMIVAEIPVETLRAVK</sequence>
<dbReference type="OrthoDB" id="2748312at2759"/>
<keyword evidence="5" id="KW-1185">Reference proteome</keyword>
<dbReference type="Pfam" id="PF14040">
    <property type="entry name" value="DNase_NucA_NucB"/>
    <property type="match status" value="1"/>
</dbReference>
<evidence type="ECO:0000256" key="1">
    <source>
        <dbReference type="SAM" id="MobiDB-lite"/>
    </source>
</evidence>
<accession>A0A4U0TJB3</accession>
<proteinExistence type="predicted"/>
<feature type="region of interest" description="Disordered" evidence="1">
    <location>
        <begin position="112"/>
        <end position="132"/>
    </location>
</feature>